<dbReference type="InterPro" id="IPR029058">
    <property type="entry name" value="AB_hydrolase_fold"/>
</dbReference>
<dbReference type="RefSeq" id="WP_107889476.1">
    <property type="nucleotide sequence ID" value="NZ_CP028519.1"/>
</dbReference>
<dbReference type="KEGG" id="maer:DAI18_11520"/>
<keyword evidence="3" id="KW-1185">Reference proteome</keyword>
<reference evidence="2 3" key="1">
    <citation type="submission" date="2018-04" db="EMBL/GenBank/DDBJ databases">
        <title>Denitrifier Microvirgula.</title>
        <authorList>
            <person name="Anderson E."/>
            <person name="Jang J."/>
            <person name="Ishii S."/>
        </authorList>
    </citation>
    <scope>NUCLEOTIDE SEQUENCE [LARGE SCALE GENOMIC DNA]</scope>
    <source>
        <strain evidence="2 3">BE2.4</strain>
    </source>
</reference>
<accession>A0A2S0PB37</accession>
<dbReference type="SUPFAM" id="SSF53474">
    <property type="entry name" value="alpha/beta-Hydrolases"/>
    <property type="match status" value="1"/>
</dbReference>
<dbReference type="PRINTS" id="PR00111">
    <property type="entry name" value="ABHYDROLASE"/>
</dbReference>
<dbReference type="EMBL" id="CP028519">
    <property type="protein sequence ID" value="AVY94600.1"/>
    <property type="molecule type" value="Genomic_DNA"/>
</dbReference>
<dbReference type="Gene3D" id="3.40.50.1820">
    <property type="entry name" value="alpha/beta hydrolase"/>
    <property type="match status" value="1"/>
</dbReference>
<dbReference type="Pfam" id="PF00561">
    <property type="entry name" value="Abhydrolase_1"/>
    <property type="match status" value="1"/>
</dbReference>
<proteinExistence type="predicted"/>
<dbReference type="GO" id="GO:0016787">
    <property type="term" value="F:hydrolase activity"/>
    <property type="evidence" value="ECO:0007669"/>
    <property type="project" value="UniProtKB-KW"/>
</dbReference>
<feature type="domain" description="AB hydrolase-1" evidence="1">
    <location>
        <begin position="65"/>
        <end position="225"/>
    </location>
</feature>
<dbReference type="PANTHER" id="PTHR43689">
    <property type="entry name" value="HYDROLASE"/>
    <property type="match status" value="1"/>
</dbReference>
<gene>
    <name evidence="2" type="ORF">DAI18_11520</name>
</gene>
<dbReference type="PANTHER" id="PTHR43689:SF8">
    <property type="entry name" value="ALPHA_BETA-HYDROLASES SUPERFAMILY PROTEIN"/>
    <property type="match status" value="1"/>
</dbReference>
<dbReference type="Proteomes" id="UP000244173">
    <property type="component" value="Chromosome"/>
</dbReference>
<dbReference type="AlphaFoldDB" id="A0A2S0PB37"/>
<dbReference type="OrthoDB" id="3663240at2"/>
<dbReference type="InterPro" id="IPR000073">
    <property type="entry name" value="AB_hydrolase_1"/>
</dbReference>
<evidence type="ECO:0000313" key="2">
    <source>
        <dbReference type="EMBL" id="AVY94600.1"/>
    </source>
</evidence>
<organism evidence="2 3">
    <name type="scientific">Microvirgula aerodenitrificans</name>
    <dbReference type="NCBI Taxonomy" id="57480"/>
    <lineage>
        <taxon>Bacteria</taxon>
        <taxon>Pseudomonadati</taxon>
        <taxon>Pseudomonadota</taxon>
        <taxon>Betaproteobacteria</taxon>
        <taxon>Neisseriales</taxon>
        <taxon>Aquaspirillaceae</taxon>
        <taxon>Microvirgula</taxon>
    </lineage>
</organism>
<protein>
    <submittedName>
        <fullName evidence="2">Alpha/beta hydrolase</fullName>
    </submittedName>
</protein>
<evidence type="ECO:0000313" key="3">
    <source>
        <dbReference type="Proteomes" id="UP000244173"/>
    </source>
</evidence>
<keyword evidence="2" id="KW-0378">Hydrolase</keyword>
<name>A0A2S0PB37_9NEIS</name>
<sequence length="255" mass="27444">MSTDPHPASRPQLILIPGLLNDAGLWRDQLAGLAALADCRVADITRGESMQALADSVLADAAPTFALAGFSLGGYVAQEIARRAPQRIERLALLDTTIRPDTPARAALRRSHEQLVRLQGTFNAFGDRMLDTYLAPAHRHDEALIGRIRAMTSRLGSEVFLRQSGLVREDGAAVLQSLDCPLLIACGEQDLLTPLAAHREMAALNPRARLVVIPDSGHLAPMENPSAVTQALADWLQEPGEPCRPGVSHARQTPA</sequence>
<evidence type="ECO:0000259" key="1">
    <source>
        <dbReference type="Pfam" id="PF00561"/>
    </source>
</evidence>
<dbReference type="STRING" id="1122240.GCA_000620105_00336"/>